<keyword evidence="2" id="KW-1185">Reference proteome</keyword>
<accession>A0ABP5RP14</accession>
<organism evidence="1 2">
    <name type="scientific">Kitasatospora cystarginea</name>
    <dbReference type="NCBI Taxonomy" id="58350"/>
    <lineage>
        <taxon>Bacteria</taxon>
        <taxon>Bacillati</taxon>
        <taxon>Actinomycetota</taxon>
        <taxon>Actinomycetes</taxon>
        <taxon>Kitasatosporales</taxon>
        <taxon>Streptomycetaceae</taxon>
        <taxon>Kitasatospora</taxon>
    </lineage>
</organism>
<evidence type="ECO:0000313" key="2">
    <source>
        <dbReference type="Proteomes" id="UP001500305"/>
    </source>
</evidence>
<dbReference type="RefSeq" id="WP_344639576.1">
    <property type="nucleotide sequence ID" value="NZ_BAAATR010000033.1"/>
</dbReference>
<evidence type="ECO:0000313" key="1">
    <source>
        <dbReference type="EMBL" id="GAA2266307.1"/>
    </source>
</evidence>
<proteinExistence type="predicted"/>
<dbReference type="EMBL" id="BAAATR010000033">
    <property type="protein sequence ID" value="GAA2266307.1"/>
    <property type="molecule type" value="Genomic_DNA"/>
</dbReference>
<sequence>MNRYTVFLAVTDRTSRPDPAFALTALAVDAERLGEAEERAASALADLAPDSAWLDLAPSVRRETVARVRSVPHHAVDHTEHDRLPACSASPLRDCLRSLAVDSAFAEVAAHPHTVYLTGGYPIGALSAAPLVADAQAVHPDAETSYPGLARLVTLLATAAAPSVDAAVPDEEDLYDAFDRYTLGGLG</sequence>
<gene>
    <name evidence="1" type="ORF">GCM10010430_59160</name>
</gene>
<dbReference type="Proteomes" id="UP001500305">
    <property type="component" value="Unassembled WGS sequence"/>
</dbReference>
<name>A0ABP5RP14_9ACTN</name>
<protein>
    <submittedName>
        <fullName evidence="1">Uncharacterized protein</fullName>
    </submittedName>
</protein>
<reference evidence="2" key="1">
    <citation type="journal article" date="2019" name="Int. J. Syst. Evol. Microbiol.">
        <title>The Global Catalogue of Microorganisms (GCM) 10K type strain sequencing project: providing services to taxonomists for standard genome sequencing and annotation.</title>
        <authorList>
            <consortium name="The Broad Institute Genomics Platform"/>
            <consortium name="The Broad Institute Genome Sequencing Center for Infectious Disease"/>
            <person name="Wu L."/>
            <person name="Ma J."/>
        </authorList>
    </citation>
    <scope>NUCLEOTIDE SEQUENCE [LARGE SCALE GENOMIC DNA]</scope>
    <source>
        <strain evidence="2">JCM 7356</strain>
    </source>
</reference>
<comment type="caution">
    <text evidence="1">The sequence shown here is derived from an EMBL/GenBank/DDBJ whole genome shotgun (WGS) entry which is preliminary data.</text>
</comment>